<proteinExistence type="predicted"/>
<keyword evidence="1" id="KW-0812">Transmembrane</keyword>
<feature type="transmembrane region" description="Helical" evidence="1">
    <location>
        <begin position="41"/>
        <end position="64"/>
    </location>
</feature>
<evidence type="ECO:0000313" key="2">
    <source>
        <dbReference type="EMBL" id="ADU32232.1"/>
    </source>
</evidence>
<sequence>MQFFIFFVIAMISFQLRHIITKKSNLLIRILKNKSKGTKSFVEIFIFGFLMYIFIVAAALVGVIE</sequence>
<dbReference type="EMBL" id="CP002394">
    <property type="protein sequence ID" value="ADU32232.1"/>
    <property type="molecule type" value="Genomic_DNA"/>
</dbReference>
<organism evidence="2 3">
    <name type="scientific">Evansella cellulosilytica (strain ATCC 21833 / DSM 2522 / FERM P-1141 / JCM 9156 / N-4)</name>
    <name type="common">Bacillus cellulosilyticus</name>
    <dbReference type="NCBI Taxonomy" id="649639"/>
    <lineage>
        <taxon>Bacteria</taxon>
        <taxon>Bacillati</taxon>
        <taxon>Bacillota</taxon>
        <taxon>Bacilli</taxon>
        <taxon>Bacillales</taxon>
        <taxon>Bacillaceae</taxon>
        <taxon>Evansella</taxon>
    </lineage>
</organism>
<reference evidence="2" key="1">
    <citation type="submission" date="2010-12" db="EMBL/GenBank/DDBJ databases">
        <title>Complete sequence of Bacillus cellulosilyticus DSM 2522.</title>
        <authorList>
            <consortium name="US DOE Joint Genome Institute"/>
            <person name="Lucas S."/>
            <person name="Copeland A."/>
            <person name="Lapidus A."/>
            <person name="Cheng J.-F."/>
            <person name="Bruce D."/>
            <person name="Goodwin L."/>
            <person name="Pitluck S."/>
            <person name="Chertkov O."/>
            <person name="Detter J.C."/>
            <person name="Han C."/>
            <person name="Tapia R."/>
            <person name="Land M."/>
            <person name="Hauser L."/>
            <person name="Jeffries C."/>
            <person name="Kyrpides N."/>
            <person name="Ivanova N."/>
            <person name="Mikhailova N."/>
            <person name="Brumm P."/>
            <person name="Mead D."/>
            <person name="Woyke T."/>
        </authorList>
    </citation>
    <scope>NUCLEOTIDE SEQUENCE [LARGE SCALE GENOMIC DNA]</scope>
    <source>
        <strain evidence="2">DSM 2522</strain>
    </source>
</reference>
<name>E6TWG9_EVAC2</name>
<protein>
    <submittedName>
        <fullName evidence="2">Uncharacterized protein</fullName>
    </submittedName>
</protein>
<accession>E6TWG9</accession>
<gene>
    <name evidence="2" type="ordered locus">Bcell_4001</name>
</gene>
<dbReference type="HOGENOM" id="CLU_2840517_0_0_9"/>
<evidence type="ECO:0000256" key="1">
    <source>
        <dbReference type="SAM" id="Phobius"/>
    </source>
</evidence>
<dbReference type="RefSeq" id="WP_013490560.1">
    <property type="nucleotide sequence ID" value="NC_014829.1"/>
</dbReference>
<evidence type="ECO:0000313" key="3">
    <source>
        <dbReference type="Proteomes" id="UP000001401"/>
    </source>
</evidence>
<keyword evidence="1" id="KW-1133">Transmembrane helix</keyword>
<keyword evidence="1" id="KW-0472">Membrane</keyword>
<dbReference type="KEGG" id="bco:Bcell_4001"/>
<dbReference type="Proteomes" id="UP000001401">
    <property type="component" value="Chromosome"/>
</dbReference>
<dbReference type="AlphaFoldDB" id="E6TWG9"/>
<keyword evidence="3" id="KW-1185">Reference proteome</keyword>